<gene>
    <name evidence="7" type="ORF">DMC30DRAFT_392721</name>
</gene>
<sequence>MPDLSSFDLPELHRFASDLACQAGSYLRDQQLARTRAGGASTGLDESIEIKENAADLVTRADMHSEQLISDAIRARYPTHKIIGEESYSAGQDKRFLLDDEPTWICDPLDGTVNFVHAFPTCCVSIGFCVNGVPVVGAIFAPFLAGLHPTNATGVLYSGATGLGAWSTPVSFPYAASCLSPPSSSAASPNGTSTPPSYDKPQPWPHAVPLPYIPPAPLPRDAPKGCLFTAEWGKARSDAPGSNLVKKADSFINMAAEVGGRGGKGGMVHGVRSLGSAALDLVYVATGAVDVFWEGGCWEWDVCAGIVLIAESGGRVVPSQPPTPAHLSSSSSSSPPLAIPDAGLGSRLYLAVRACADSESETAREQQDRLVREVWRRTERLDYARPT</sequence>
<dbReference type="OrthoDB" id="10254945at2759"/>
<dbReference type="STRING" id="5288.A0A5C5G1J7"/>
<feature type="binding site" evidence="4">
    <location>
        <position position="107"/>
    </location>
    <ligand>
        <name>Mg(2+)</name>
        <dbReference type="ChEBI" id="CHEBI:18420"/>
        <label>1</label>
        <note>catalytic</note>
    </ligand>
</feature>
<comment type="caution">
    <text evidence="7">The sequence shown here is derived from an EMBL/GenBank/DDBJ whole genome shotgun (WGS) entry which is preliminary data.</text>
</comment>
<dbReference type="CDD" id="cd01639">
    <property type="entry name" value="IMPase"/>
    <property type="match status" value="1"/>
</dbReference>
<protein>
    <recommendedName>
        <fullName evidence="5">Inositol-1-monophosphatase</fullName>
        <ecNumber evidence="5">3.1.3.25</ecNumber>
    </recommendedName>
</protein>
<feature type="binding site" evidence="4">
    <location>
        <position position="85"/>
    </location>
    <ligand>
        <name>Mg(2+)</name>
        <dbReference type="ChEBI" id="CHEBI:18420"/>
        <label>1</label>
        <note>catalytic</note>
    </ligand>
</feature>
<dbReference type="UniPathway" id="UPA00823">
    <property type="reaction ID" value="UER00788"/>
</dbReference>
<evidence type="ECO:0000256" key="6">
    <source>
        <dbReference type="SAM" id="MobiDB-lite"/>
    </source>
</evidence>
<dbReference type="Pfam" id="PF00459">
    <property type="entry name" value="Inositol_P"/>
    <property type="match status" value="1"/>
</dbReference>
<dbReference type="PROSITE" id="PS00630">
    <property type="entry name" value="IMP_2"/>
    <property type="match status" value="1"/>
</dbReference>
<accession>A0A5C5G1J7</accession>
<comment type="catalytic activity">
    <reaction evidence="5">
        <text>a myo-inositol phosphate + H2O = myo-inositol + phosphate</text>
        <dbReference type="Rhea" id="RHEA:24056"/>
        <dbReference type="ChEBI" id="CHEBI:15377"/>
        <dbReference type="ChEBI" id="CHEBI:17268"/>
        <dbReference type="ChEBI" id="CHEBI:43474"/>
        <dbReference type="ChEBI" id="CHEBI:84139"/>
        <dbReference type="EC" id="3.1.3.25"/>
    </reaction>
</comment>
<evidence type="ECO:0000256" key="4">
    <source>
        <dbReference type="PIRSR" id="PIRSR600760-2"/>
    </source>
</evidence>
<dbReference type="InterPro" id="IPR000760">
    <property type="entry name" value="Inositol_monophosphatase-like"/>
</dbReference>
<comment type="pathway">
    <text evidence="5">Polyol metabolism; myo-inositol biosynthesis; myo-inositol from D-glucose 6-phosphate: step 2/2.</text>
</comment>
<dbReference type="InterPro" id="IPR020550">
    <property type="entry name" value="Inositol_monophosphatase_CS"/>
</dbReference>
<evidence type="ECO:0000256" key="5">
    <source>
        <dbReference type="RuleBase" id="RU364068"/>
    </source>
</evidence>
<reference evidence="7 8" key="1">
    <citation type="submission" date="2019-03" db="EMBL/GenBank/DDBJ databases">
        <title>Rhodosporidium diobovatum UCD-FST 08-225 genome sequencing, assembly, and annotation.</title>
        <authorList>
            <person name="Fakankun I.U."/>
            <person name="Fristensky B."/>
            <person name="Levin D.B."/>
        </authorList>
    </citation>
    <scope>NUCLEOTIDE SEQUENCE [LARGE SCALE GENOMIC DNA]</scope>
    <source>
        <strain evidence="7 8">UCD-FST 08-225</strain>
    </source>
</reference>
<evidence type="ECO:0000256" key="3">
    <source>
        <dbReference type="ARBA" id="ARBA00022842"/>
    </source>
</evidence>
<dbReference type="Proteomes" id="UP000311382">
    <property type="component" value="Unassembled WGS sequence"/>
</dbReference>
<feature type="binding site" evidence="4">
    <location>
        <position position="109"/>
    </location>
    <ligand>
        <name>Mg(2+)</name>
        <dbReference type="ChEBI" id="CHEBI:18420"/>
        <label>1</label>
        <note>catalytic</note>
    </ligand>
</feature>
<comment type="cofactor">
    <cofactor evidence="4 5">
        <name>Mg(2+)</name>
        <dbReference type="ChEBI" id="CHEBI:18420"/>
    </cofactor>
</comment>
<evidence type="ECO:0000256" key="2">
    <source>
        <dbReference type="ARBA" id="ARBA00022723"/>
    </source>
</evidence>
<dbReference type="InterPro" id="IPR033942">
    <property type="entry name" value="IMPase"/>
</dbReference>
<feature type="region of interest" description="Disordered" evidence="6">
    <location>
        <begin position="316"/>
        <end position="336"/>
    </location>
</feature>
<feature type="binding site" evidence="4">
    <location>
        <position position="301"/>
    </location>
    <ligand>
        <name>Mg(2+)</name>
        <dbReference type="ChEBI" id="CHEBI:18420"/>
        <label>1</label>
        <note>catalytic</note>
    </ligand>
</feature>
<dbReference type="GO" id="GO:0008934">
    <property type="term" value="F:inositol monophosphate 1-phosphatase activity"/>
    <property type="evidence" value="ECO:0007669"/>
    <property type="project" value="InterPro"/>
</dbReference>
<feature type="binding site" evidence="4">
    <location>
        <position position="110"/>
    </location>
    <ligand>
        <name>Mg(2+)</name>
        <dbReference type="ChEBI" id="CHEBI:18420"/>
        <label>1</label>
        <note>catalytic</note>
    </ligand>
</feature>
<evidence type="ECO:0000313" key="7">
    <source>
        <dbReference type="EMBL" id="TNY22264.1"/>
    </source>
</evidence>
<organism evidence="7 8">
    <name type="scientific">Rhodotorula diobovata</name>
    <dbReference type="NCBI Taxonomy" id="5288"/>
    <lineage>
        <taxon>Eukaryota</taxon>
        <taxon>Fungi</taxon>
        <taxon>Dikarya</taxon>
        <taxon>Basidiomycota</taxon>
        <taxon>Pucciniomycotina</taxon>
        <taxon>Microbotryomycetes</taxon>
        <taxon>Sporidiobolales</taxon>
        <taxon>Sporidiobolaceae</taxon>
        <taxon>Rhodotorula</taxon>
    </lineage>
</organism>
<keyword evidence="3 4" id="KW-0460">Magnesium</keyword>
<dbReference type="PANTHER" id="PTHR20854:SF39">
    <property type="entry name" value="PROTEIN QUTG"/>
    <property type="match status" value="1"/>
</dbReference>
<dbReference type="GO" id="GO:0046872">
    <property type="term" value="F:metal ion binding"/>
    <property type="evidence" value="ECO:0007669"/>
    <property type="project" value="UniProtKB-KW"/>
</dbReference>
<keyword evidence="8" id="KW-1185">Reference proteome</keyword>
<evidence type="ECO:0000313" key="8">
    <source>
        <dbReference type="Proteomes" id="UP000311382"/>
    </source>
</evidence>
<keyword evidence="2 4" id="KW-0479">Metal-binding</keyword>
<comment type="similarity">
    <text evidence="1 5">Belongs to the inositol monophosphatase superfamily.</text>
</comment>
<dbReference type="GO" id="GO:0046854">
    <property type="term" value="P:phosphatidylinositol phosphate biosynthetic process"/>
    <property type="evidence" value="ECO:0007669"/>
    <property type="project" value="InterPro"/>
</dbReference>
<dbReference type="GO" id="GO:0006021">
    <property type="term" value="P:inositol biosynthetic process"/>
    <property type="evidence" value="ECO:0007669"/>
    <property type="project" value="UniProtKB-UniPathway"/>
</dbReference>
<dbReference type="PANTHER" id="PTHR20854">
    <property type="entry name" value="INOSITOL MONOPHOSPHATASE"/>
    <property type="match status" value="1"/>
</dbReference>
<keyword evidence="5" id="KW-0378">Hydrolase</keyword>
<evidence type="ECO:0000256" key="1">
    <source>
        <dbReference type="ARBA" id="ARBA00009759"/>
    </source>
</evidence>
<name>A0A5C5G1J7_9BASI</name>
<dbReference type="SUPFAM" id="SSF56655">
    <property type="entry name" value="Carbohydrate phosphatase"/>
    <property type="match status" value="1"/>
</dbReference>
<dbReference type="FunFam" id="3.30.540.10:FF:000004">
    <property type="entry name" value="Inositol-1-monophosphatase"/>
    <property type="match status" value="1"/>
</dbReference>
<dbReference type="GO" id="GO:0007165">
    <property type="term" value="P:signal transduction"/>
    <property type="evidence" value="ECO:0007669"/>
    <property type="project" value="TreeGrafter"/>
</dbReference>
<dbReference type="EMBL" id="SOZI01000028">
    <property type="protein sequence ID" value="TNY22264.1"/>
    <property type="molecule type" value="Genomic_DNA"/>
</dbReference>
<dbReference type="Gene3D" id="3.40.190.80">
    <property type="match status" value="1"/>
</dbReference>
<proteinExistence type="inferred from homology"/>
<dbReference type="EC" id="3.1.3.25" evidence="5"/>
<dbReference type="AlphaFoldDB" id="A0A5C5G1J7"/>
<dbReference type="PRINTS" id="PR00377">
    <property type="entry name" value="IMPHPHTASES"/>
</dbReference>
<dbReference type="Gene3D" id="3.30.540.10">
    <property type="entry name" value="Fructose-1,6-Bisphosphatase, subunit A, domain 1"/>
    <property type="match status" value="1"/>
</dbReference>